<keyword evidence="2" id="KW-0624">Polysaccharide degradation</keyword>
<sequence>MSSTATSSPTATATPSSGTCQDTDAKYIWNDWQSGPVGDYFADADWWATNGYTFAQKTVICDYNSWYVQATADNSKGDGAVKSYPNVHRDYHDWGTGKEPAISSFNTMTSRFAHTSPGVGIYDVAYDIWLNGVADAGSTEVMIWTDNHNQVPSGSKIGQVTLSGHTWDVWSSGSNHYIAFVPVNGASITSGTLDLLGFFKYLISSGRLPAGSTVGQVDYGVEVVSTDGKPARWDFTDFDVTSS</sequence>
<keyword evidence="2" id="KW-0326">Glycosidase</keyword>
<dbReference type="Gene3D" id="2.60.120.180">
    <property type="match status" value="1"/>
</dbReference>
<evidence type="ECO:0000313" key="5">
    <source>
        <dbReference type="Proteomes" id="UP001501771"/>
    </source>
</evidence>
<evidence type="ECO:0000313" key="4">
    <source>
        <dbReference type="EMBL" id="GAA2155681.1"/>
    </source>
</evidence>
<dbReference type="Proteomes" id="UP001501771">
    <property type="component" value="Unassembled WGS sequence"/>
</dbReference>
<accession>A0ABN3A7W7</accession>
<dbReference type="PANTHER" id="PTHR34002:SF9">
    <property type="entry name" value="XYLOGLUCAN-SPECIFIC ENDO-BETA-1,4-GLUCANASE A"/>
    <property type="match status" value="1"/>
</dbReference>
<comment type="caution">
    <text evidence="4">The sequence shown here is derived from an EMBL/GenBank/DDBJ whole genome shotgun (WGS) entry which is preliminary data.</text>
</comment>
<feature type="region of interest" description="Disordered" evidence="3">
    <location>
        <begin position="1"/>
        <end position="20"/>
    </location>
</feature>
<dbReference type="InterPro" id="IPR002594">
    <property type="entry name" value="GH12"/>
</dbReference>
<dbReference type="EMBL" id="BAAAQR010000018">
    <property type="protein sequence ID" value="GAA2155681.1"/>
    <property type="molecule type" value="Genomic_DNA"/>
</dbReference>
<evidence type="ECO:0000256" key="2">
    <source>
        <dbReference type="RuleBase" id="RU361163"/>
    </source>
</evidence>
<keyword evidence="2" id="KW-0378">Hydrolase</keyword>
<dbReference type="Pfam" id="PF01670">
    <property type="entry name" value="Glyco_hydro_12"/>
    <property type="match status" value="1"/>
</dbReference>
<organism evidence="4 5">
    <name type="scientific">Nocardioides koreensis</name>
    <dbReference type="NCBI Taxonomy" id="433651"/>
    <lineage>
        <taxon>Bacteria</taxon>
        <taxon>Bacillati</taxon>
        <taxon>Actinomycetota</taxon>
        <taxon>Actinomycetes</taxon>
        <taxon>Propionibacteriales</taxon>
        <taxon>Nocardioidaceae</taxon>
        <taxon>Nocardioides</taxon>
    </lineage>
</organism>
<keyword evidence="2" id="KW-0119">Carbohydrate metabolism</keyword>
<dbReference type="RefSeq" id="WP_344157634.1">
    <property type="nucleotide sequence ID" value="NZ_BAAAQR010000018.1"/>
</dbReference>
<proteinExistence type="inferred from homology"/>
<dbReference type="InterPro" id="IPR013320">
    <property type="entry name" value="ConA-like_dom_sf"/>
</dbReference>
<dbReference type="SUPFAM" id="SSF49899">
    <property type="entry name" value="Concanavalin A-like lectins/glucanases"/>
    <property type="match status" value="1"/>
</dbReference>
<dbReference type="PANTHER" id="PTHR34002">
    <property type="entry name" value="BLR1656 PROTEIN"/>
    <property type="match status" value="1"/>
</dbReference>
<protein>
    <recommendedName>
        <fullName evidence="6">Glycosyl hydrolase family 12</fullName>
    </recommendedName>
</protein>
<name>A0ABN3A7W7_9ACTN</name>
<evidence type="ECO:0000256" key="1">
    <source>
        <dbReference type="ARBA" id="ARBA00005519"/>
    </source>
</evidence>
<comment type="similarity">
    <text evidence="1 2">Belongs to the glycosyl hydrolase 12 (cellulase H) family.</text>
</comment>
<reference evidence="4 5" key="1">
    <citation type="journal article" date="2019" name="Int. J. Syst. Evol. Microbiol.">
        <title>The Global Catalogue of Microorganisms (GCM) 10K type strain sequencing project: providing services to taxonomists for standard genome sequencing and annotation.</title>
        <authorList>
            <consortium name="The Broad Institute Genomics Platform"/>
            <consortium name="The Broad Institute Genome Sequencing Center for Infectious Disease"/>
            <person name="Wu L."/>
            <person name="Ma J."/>
        </authorList>
    </citation>
    <scope>NUCLEOTIDE SEQUENCE [LARGE SCALE GENOMIC DNA]</scope>
    <source>
        <strain evidence="4 5">JCM 16022</strain>
    </source>
</reference>
<feature type="compositionally biased region" description="Low complexity" evidence="3">
    <location>
        <begin position="1"/>
        <end position="17"/>
    </location>
</feature>
<keyword evidence="5" id="KW-1185">Reference proteome</keyword>
<evidence type="ECO:0000256" key="3">
    <source>
        <dbReference type="SAM" id="MobiDB-lite"/>
    </source>
</evidence>
<dbReference type="InterPro" id="IPR013319">
    <property type="entry name" value="GH11/12"/>
</dbReference>
<evidence type="ECO:0008006" key="6">
    <source>
        <dbReference type="Google" id="ProtNLM"/>
    </source>
</evidence>
<gene>
    <name evidence="4" type="ORF">GCM10009844_43100</name>
</gene>